<dbReference type="PANTHER" id="PTHR11786:SF0">
    <property type="entry name" value="ARYLAMINE N-ACETYLTRANSFERASE 4-RELATED"/>
    <property type="match status" value="1"/>
</dbReference>
<accession>A0A9Q1C795</accession>
<dbReference type="GO" id="GO:0004060">
    <property type="term" value="F:arylamine N-acetyltransferase activity"/>
    <property type="evidence" value="ECO:0007669"/>
    <property type="project" value="UniProtKB-EC"/>
</dbReference>
<dbReference type="Pfam" id="PF00797">
    <property type="entry name" value="Acetyltransf_2"/>
    <property type="match status" value="1"/>
</dbReference>
<dbReference type="Proteomes" id="UP001152320">
    <property type="component" value="Chromosome 6"/>
</dbReference>
<dbReference type="EC" id="2.3.1.5" evidence="2"/>
<dbReference type="PANTHER" id="PTHR11786">
    <property type="entry name" value="N-HYDROXYARYLAMINE O-ACETYLTRANSFERASE"/>
    <property type="match status" value="1"/>
</dbReference>
<comment type="similarity">
    <text evidence="1">Belongs to the arylamine N-acetyltransferase family.</text>
</comment>
<dbReference type="SUPFAM" id="SSF54001">
    <property type="entry name" value="Cysteine proteinases"/>
    <property type="match status" value="1"/>
</dbReference>
<organism evidence="3 4">
    <name type="scientific">Holothuria leucospilota</name>
    <name type="common">Black long sea cucumber</name>
    <name type="synonym">Mertensiothuria leucospilota</name>
    <dbReference type="NCBI Taxonomy" id="206669"/>
    <lineage>
        <taxon>Eukaryota</taxon>
        <taxon>Metazoa</taxon>
        <taxon>Echinodermata</taxon>
        <taxon>Eleutherozoa</taxon>
        <taxon>Echinozoa</taxon>
        <taxon>Holothuroidea</taxon>
        <taxon>Aspidochirotacea</taxon>
        <taxon>Aspidochirotida</taxon>
        <taxon>Holothuriidae</taxon>
        <taxon>Holothuria</taxon>
    </lineage>
</organism>
<dbReference type="InterPro" id="IPR038765">
    <property type="entry name" value="Papain-like_cys_pep_sf"/>
</dbReference>
<dbReference type="InterPro" id="IPR001447">
    <property type="entry name" value="Arylamine_N-AcTrfase"/>
</dbReference>
<name>A0A9Q1C795_HOLLE</name>
<proteinExistence type="inferred from homology"/>
<dbReference type="AlphaFoldDB" id="A0A9Q1C795"/>
<comment type="caution">
    <text evidence="3">The sequence shown here is derived from an EMBL/GenBank/DDBJ whole genome shotgun (WGS) entry which is preliminary data.</text>
</comment>
<evidence type="ECO:0000256" key="1">
    <source>
        <dbReference type="ARBA" id="ARBA00006547"/>
    </source>
</evidence>
<dbReference type="Gene3D" id="3.30.2140.20">
    <property type="match status" value="1"/>
</dbReference>
<dbReference type="EMBL" id="JAIZAY010000006">
    <property type="protein sequence ID" value="KAJ8039682.1"/>
    <property type="molecule type" value="Genomic_DNA"/>
</dbReference>
<evidence type="ECO:0000313" key="3">
    <source>
        <dbReference type="EMBL" id="KAJ8039682.1"/>
    </source>
</evidence>
<evidence type="ECO:0000256" key="2">
    <source>
        <dbReference type="ARBA" id="ARBA00012701"/>
    </source>
</evidence>
<dbReference type="InterPro" id="IPR053710">
    <property type="entry name" value="Arylamine_NAT_domain_sf"/>
</dbReference>
<reference evidence="3" key="1">
    <citation type="submission" date="2021-10" db="EMBL/GenBank/DDBJ databases">
        <title>Tropical sea cucumber genome reveals ecological adaptation and Cuvierian tubules defense mechanism.</title>
        <authorList>
            <person name="Chen T."/>
        </authorList>
    </citation>
    <scope>NUCLEOTIDE SEQUENCE</scope>
    <source>
        <strain evidence="3">Nanhai2018</strain>
        <tissue evidence="3">Muscle</tissue>
    </source>
</reference>
<evidence type="ECO:0000313" key="4">
    <source>
        <dbReference type="Proteomes" id="UP001152320"/>
    </source>
</evidence>
<keyword evidence="4" id="KW-1185">Reference proteome</keyword>
<dbReference type="OrthoDB" id="10260017at2759"/>
<sequence>MSLSKEEALLFLREVLQVPYSLLFEIQPSLPFLNGIIKSYQNAVPWQSVTSWAVPNSQRHLPSWEEIKKRQFAKEGGMCYENNMFMKELLNALNFDVCYIPCQFWDPDDHLSVMVRGLTGRSSRHWVDVGNSCPLFQAISFDFDTDSIECDVGFLRHRFVKSKDCIEWQHSRIFPPLDDCNHTKEGKWFTIAKIMVDTPCDVDHFKYRMTIRYTMLEQIAFFHKIRAVVFEKNKFISMKGMQLVLETKDNTVEGKSMKNTEEVVEAYRVYFPQIPTGILQDALKNNSKTMTESKHSHKQY</sequence>
<gene>
    <name evidence="3" type="ORF">HOLleu_13762</name>
</gene>
<protein>
    <recommendedName>
        <fullName evidence="2">arylamine N-acetyltransferase</fullName>
        <ecNumber evidence="2">2.3.1.5</ecNumber>
    </recommendedName>
</protein>